<dbReference type="EMBL" id="CCAG010005457">
    <property type="status" value="NOT_ANNOTATED_CDS"/>
    <property type="molecule type" value="Genomic_DNA"/>
</dbReference>
<evidence type="ECO:0000313" key="2">
    <source>
        <dbReference type="EnsemblMetazoa" id="GMOY000421-PA"/>
    </source>
</evidence>
<organism evidence="2 3">
    <name type="scientific">Glossina morsitans morsitans</name>
    <name type="common">Savannah tsetse fly</name>
    <dbReference type="NCBI Taxonomy" id="37546"/>
    <lineage>
        <taxon>Eukaryota</taxon>
        <taxon>Metazoa</taxon>
        <taxon>Ecdysozoa</taxon>
        <taxon>Arthropoda</taxon>
        <taxon>Hexapoda</taxon>
        <taxon>Insecta</taxon>
        <taxon>Pterygota</taxon>
        <taxon>Neoptera</taxon>
        <taxon>Endopterygota</taxon>
        <taxon>Diptera</taxon>
        <taxon>Brachycera</taxon>
        <taxon>Muscomorpha</taxon>
        <taxon>Hippoboscoidea</taxon>
        <taxon>Glossinidae</taxon>
        <taxon>Glossina</taxon>
    </lineage>
</organism>
<keyword evidence="3" id="KW-1185">Reference proteome</keyword>
<keyword evidence="1" id="KW-1133">Transmembrane helix</keyword>
<dbReference type="VEuPathDB" id="VectorBase:GMOY000421"/>
<sequence>MNEKIATKLMMAKRLKTETEKECKDASSREIGTTAEDIHLDDLYTRYRQRLRKSLFRSGLLISLVACVVSILIGIIFQQKPLLSRLSDHPV</sequence>
<dbReference type="STRING" id="37546.A0A1B0FA81"/>
<proteinExistence type="predicted"/>
<feature type="transmembrane region" description="Helical" evidence="1">
    <location>
        <begin position="55"/>
        <end position="77"/>
    </location>
</feature>
<dbReference type="EnsemblMetazoa" id="GMOY000421-RA">
    <property type="protein sequence ID" value="GMOY000421-PA"/>
    <property type="gene ID" value="GMOY000421"/>
</dbReference>
<evidence type="ECO:0000313" key="3">
    <source>
        <dbReference type="Proteomes" id="UP000092444"/>
    </source>
</evidence>
<keyword evidence="1" id="KW-0812">Transmembrane</keyword>
<name>A0A1B0FA81_GLOMM</name>
<accession>A0A1B0FA81</accession>
<reference evidence="2" key="1">
    <citation type="submission" date="2020-05" db="UniProtKB">
        <authorList>
            <consortium name="EnsemblMetazoa"/>
        </authorList>
    </citation>
    <scope>IDENTIFICATION</scope>
    <source>
        <strain evidence="2">Yale</strain>
    </source>
</reference>
<keyword evidence="1" id="KW-0472">Membrane</keyword>
<protein>
    <submittedName>
        <fullName evidence="2">Uncharacterized protein</fullName>
    </submittedName>
</protein>
<dbReference type="AlphaFoldDB" id="A0A1B0FA81"/>
<dbReference type="Proteomes" id="UP000092444">
    <property type="component" value="Unassembled WGS sequence"/>
</dbReference>
<evidence type="ECO:0000256" key="1">
    <source>
        <dbReference type="SAM" id="Phobius"/>
    </source>
</evidence>